<accession>A0ABT6ALY5</accession>
<organism evidence="2 3">
    <name type="scientific">Cupriavidus basilensis</name>
    <dbReference type="NCBI Taxonomy" id="68895"/>
    <lineage>
        <taxon>Bacteria</taxon>
        <taxon>Pseudomonadati</taxon>
        <taxon>Pseudomonadota</taxon>
        <taxon>Betaproteobacteria</taxon>
        <taxon>Burkholderiales</taxon>
        <taxon>Burkholderiaceae</taxon>
        <taxon>Cupriavidus</taxon>
    </lineage>
</organism>
<name>A0ABT6ALY5_9BURK</name>
<dbReference type="EMBL" id="JARJLM010000202">
    <property type="protein sequence ID" value="MDF3833630.1"/>
    <property type="molecule type" value="Genomic_DNA"/>
</dbReference>
<gene>
    <name evidence="2" type="ORF">P3W85_11815</name>
</gene>
<reference evidence="2 3" key="1">
    <citation type="submission" date="2023-03" db="EMBL/GenBank/DDBJ databases">
        <title>Draft assemblies of triclosan tolerant bacteria isolated from returned activated sludge.</title>
        <authorList>
            <person name="Van Hamelsveld S."/>
        </authorList>
    </citation>
    <scope>NUCLEOTIDE SEQUENCE [LARGE SCALE GENOMIC DNA]</scope>
    <source>
        <strain evidence="2 3">GW210010_S58</strain>
    </source>
</reference>
<dbReference type="SMART" id="SM00062">
    <property type="entry name" value="PBPb"/>
    <property type="match status" value="1"/>
</dbReference>
<keyword evidence="3" id="KW-1185">Reference proteome</keyword>
<dbReference type="SUPFAM" id="SSF53850">
    <property type="entry name" value="Periplasmic binding protein-like II"/>
    <property type="match status" value="1"/>
</dbReference>
<dbReference type="RefSeq" id="WP_276264930.1">
    <property type="nucleotide sequence ID" value="NZ_JARJLM010000202.1"/>
</dbReference>
<feature type="domain" description="Solute-binding protein family 3/N-terminal" evidence="1">
    <location>
        <begin position="91"/>
        <end position="305"/>
    </location>
</feature>
<dbReference type="InterPro" id="IPR001638">
    <property type="entry name" value="Solute-binding_3/MltF_N"/>
</dbReference>
<evidence type="ECO:0000313" key="2">
    <source>
        <dbReference type="EMBL" id="MDF3833630.1"/>
    </source>
</evidence>
<dbReference type="Gene3D" id="3.40.190.10">
    <property type="entry name" value="Periplasmic binding protein-like II"/>
    <property type="match status" value="2"/>
</dbReference>
<sequence>MPDELWHLHGTWWLGPDSIPHPDRDGRHSAALPRLPPGIAVAGRRAARAIAAALVLSAGIAALPMWLSSEARWQADPGPGPLLRQAQARGELVVGVHAYPRATPPGRPLVPEPDPGEAGLAAELGRALGLPVRLRHLPAAGNTQSPGFDLAFGAAADSRHPRAASVQAPATARGTLLTLRFTPVDRLDSLGGKTACVSEGSPFQAALARAGAELRRYPSPLQALLAFRRGECAAVAEDAALAARVMRLPEWRFFVAAPLVLNGEGAALTLREPDAQSARYLEQLLARWQRDGRLGRLREAAAGEAAFNMMLVESGQICH</sequence>
<evidence type="ECO:0000259" key="1">
    <source>
        <dbReference type="SMART" id="SM00062"/>
    </source>
</evidence>
<dbReference type="Proteomes" id="UP001216674">
    <property type="component" value="Unassembled WGS sequence"/>
</dbReference>
<protein>
    <submittedName>
        <fullName evidence="2">Transporter substrate-binding domain-containing protein</fullName>
    </submittedName>
</protein>
<proteinExistence type="predicted"/>
<comment type="caution">
    <text evidence="2">The sequence shown here is derived from an EMBL/GenBank/DDBJ whole genome shotgun (WGS) entry which is preliminary data.</text>
</comment>
<evidence type="ECO:0000313" key="3">
    <source>
        <dbReference type="Proteomes" id="UP001216674"/>
    </source>
</evidence>